<dbReference type="InterPro" id="IPR007168">
    <property type="entry name" value="Phageshock_PspC_N"/>
</dbReference>
<feature type="transmembrane region" description="Helical" evidence="7">
    <location>
        <begin position="179"/>
        <end position="196"/>
    </location>
</feature>
<feature type="transmembrane region" description="Helical" evidence="7">
    <location>
        <begin position="378"/>
        <end position="403"/>
    </location>
</feature>
<keyword evidence="4 7" id="KW-1133">Transmembrane helix</keyword>
<dbReference type="Pfam" id="PF22744">
    <property type="entry name" value="Toast-rack_PspC-Cterm"/>
    <property type="match status" value="1"/>
</dbReference>
<keyword evidence="2" id="KW-1003">Cell membrane</keyword>
<evidence type="ECO:0000259" key="10">
    <source>
        <dbReference type="Pfam" id="PF22571"/>
    </source>
</evidence>
<feature type="region of interest" description="Disordered" evidence="6">
    <location>
        <begin position="822"/>
        <end position="861"/>
    </location>
</feature>
<evidence type="ECO:0000259" key="11">
    <source>
        <dbReference type="Pfam" id="PF22744"/>
    </source>
</evidence>
<organism evidence="12 13">
    <name type="scientific">Hymenobacter guriensis</name>
    <dbReference type="NCBI Taxonomy" id="2793065"/>
    <lineage>
        <taxon>Bacteria</taxon>
        <taxon>Pseudomonadati</taxon>
        <taxon>Bacteroidota</taxon>
        <taxon>Cytophagia</taxon>
        <taxon>Cytophagales</taxon>
        <taxon>Hymenobacteraceae</taxon>
        <taxon>Hymenobacter</taxon>
    </lineage>
</organism>
<keyword evidence="5 7" id="KW-0472">Membrane</keyword>
<dbReference type="RefSeq" id="WP_196953017.1">
    <property type="nucleotide sequence ID" value="NZ_JADWYK010000001.1"/>
</dbReference>
<feature type="domain" description="Phage shock protein PspC N-terminal" evidence="8">
    <location>
        <begin position="124"/>
        <end position="199"/>
    </location>
</feature>
<keyword evidence="13" id="KW-1185">Reference proteome</keyword>
<dbReference type="PANTHER" id="PTHR33885">
    <property type="entry name" value="PHAGE SHOCK PROTEIN C"/>
    <property type="match status" value="1"/>
</dbReference>
<feature type="domain" description="Putative auto-transporter adhesin head GIN" evidence="9">
    <location>
        <begin position="647"/>
        <end position="831"/>
    </location>
</feature>
<comment type="caution">
    <text evidence="12">The sequence shown here is derived from an EMBL/GenBank/DDBJ whole genome shotgun (WGS) entry which is preliminary data.</text>
</comment>
<evidence type="ECO:0000256" key="6">
    <source>
        <dbReference type="SAM" id="MobiDB-lite"/>
    </source>
</evidence>
<dbReference type="EMBL" id="JADWYK010000001">
    <property type="protein sequence ID" value="MBG8551954.1"/>
    <property type="molecule type" value="Genomic_DNA"/>
</dbReference>
<dbReference type="Pfam" id="PF22571">
    <property type="entry name" value="LiaI-LiaF-TM_PspC"/>
    <property type="match status" value="1"/>
</dbReference>
<evidence type="ECO:0000256" key="1">
    <source>
        <dbReference type="ARBA" id="ARBA00004162"/>
    </source>
</evidence>
<evidence type="ECO:0000313" key="13">
    <source>
        <dbReference type="Proteomes" id="UP000601099"/>
    </source>
</evidence>
<dbReference type="InterPro" id="IPR021255">
    <property type="entry name" value="DUF2807"/>
</dbReference>
<dbReference type="InterPro" id="IPR054319">
    <property type="entry name" value="PspC-rel_ToastRack"/>
</dbReference>
<evidence type="ECO:0000256" key="7">
    <source>
        <dbReference type="SAM" id="Phobius"/>
    </source>
</evidence>
<dbReference type="InterPro" id="IPR054321">
    <property type="entry name" value="PspC-rel_TM"/>
</dbReference>
<dbReference type="Pfam" id="PF10988">
    <property type="entry name" value="DUF2807"/>
    <property type="match status" value="1"/>
</dbReference>
<feature type="domain" description="PspC-related ToastRack" evidence="11">
    <location>
        <begin position="486"/>
        <end position="594"/>
    </location>
</feature>
<dbReference type="InterPro" id="IPR052027">
    <property type="entry name" value="PspC"/>
</dbReference>
<evidence type="ECO:0000313" key="12">
    <source>
        <dbReference type="EMBL" id="MBG8551954.1"/>
    </source>
</evidence>
<feature type="domain" description="Phage shock protein PspC N-terminal" evidence="8">
    <location>
        <begin position="212"/>
        <end position="269"/>
    </location>
</feature>
<feature type="transmembrane region" description="Helical" evidence="7">
    <location>
        <begin position="415"/>
        <end position="435"/>
    </location>
</feature>
<dbReference type="Pfam" id="PF04024">
    <property type="entry name" value="PspC"/>
    <property type="match status" value="2"/>
</dbReference>
<evidence type="ECO:0000256" key="3">
    <source>
        <dbReference type="ARBA" id="ARBA00022692"/>
    </source>
</evidence>
<feature type="transmembrane region" description="Helical" evidence="7">
    <location>
        <begin position="243"/>
        <end position="266"/>
    </location>
</feature>
<proteinExistence type="predicted"/>
<gene>
    <name evidence="12" type="ORF">I5L79_00255</name>
</gene>
<name>A0ABS0KXM0_9BACT</name>
<feature type="transmembrane region" description="Helical" evidence="7">
    <location>
        <begin position="329"/>
        <end position="358"/>
    </location>
</feature>
<accession>A0ABS0KXM0</accession>
<reference evidence="12 13" key="1">
    <citation type="submission" date="2020-11" db="EMBL/GenBank/DDBJ databases">
        <title>Hymenobacter sp.</title>
        <authorList>
            <person name="Kim M.K."/>
        </authorList>
    </citation>
    <scope>NUCLEOTIDE SEQUENCE [LARGE SCALE GENOMIC DNA]</scope>
    <source>
        <strain evidence="12 13">BT594</strain>
    </source>
</reference>
<protein>
    <submittedName>
        <fullName evidence="12">PspC domain-containing protein</fullName>
    </submittedName>
</protein>
<evidence type="ECO:0000256" key="5">
    <source>
        <dbReference type="ARBA" id="ARBA00023136"/>
    </source>
</evidence>
<comment type="subcellular location">
    <subcellularLocation>
        <location evidence="1">Cell membrane</location>
        <topology evidence="1">Single-pass membrane protein</topology>
    </subcellularLocation>
</comment>
<dbReference type="Proteomes" id="UP000601099">
    <property type="component" value="Unassembled WGS sequence"/>
</dbReference>
<evidence type="ECO:0000256" key="4">
    <source>
        <dbReference type="ARBA" id="ARBA00022989"/>
    </source>
</evidence>
<dbReference type="Gene3D" id="2.160.20.120">
    <property type="match status" value="1"/>
</dbReference>
<evidence type="ECO:0000259" key="9">
    <source>
        <dbReference type="Pfam" id="PF10988"/>
    </source>
</evidence>
<evidence type="ECO:0000259" key="8">
    <source>
        <dbReference type="Pfam" id="PF04024"/>
    </source>
</evidence>
<keyword evidence="3 7" id="KW-0812">Transmembrane</keyword>
<feature type="domain" description="PspC-related transmembrane region" evidence="10">
    <location>
        <begin position="307"/>
        <end position="439"/>
    </location>
</feature>
<evidence type="ECO:0000256" key="2">
    <source>
        <dbReference type="ARBA" id="ARBA00022475"/>
    </source>
</evidence>
<feature type="transmembrane region" description="Helical" evidence="7">
    <location>
        <begin position="151"/>
        <end position="167"/>
    </location>
</feature>
<feature type="compositionally biased region" description="Acidic residues" evidence="6">
    <location>
        <begin position="851"/>
        <end position="861"/>
    </location>
</feature>
<sequence length="861" mass="93753">MKKNISINLQGLIFHIEEDGYEVLGRYLAEVRAHFSGYPGHEEIVADIEGRIAELFAARLSSTKQVITLSDVEEMTAKMGRVSEFQSADELDEDELEQAVATGRMPQADPAAAADTAAADAEPRRLYRDIANRKIAGVAAGIARYFSVNPLWIRLGFLALLFLPNILFHRWTDGDNGNLDLPGISFLLYIILWIVLPKKYDATPADEDPTFKKLYRDTDNGKVGGVSAGLAAYFKTDVVVFRLLFVLGVFAGGFAIPLYIVLWILLPEAKTASDRLRMRGDAVTLSGIDSSVRNQAVDGSSGRPVGTFLEEFFRNLSPLFSVLGTLLRVAAAAFLIIIGFSLLIGTIIMLGAGLGVFTSEQFEIDGVAAYTVLGDFPGWFLLSAFLAAFIPALAMLLAGLGLLLRRSILSRTASLTLLGLWLLGIVGSVMGGVHISRNFQREGDQTQDVSFPQLNARTVRLELRDLEEGKWTGSVLQVADSGQVLSVLREASARGVTEEEAARTAGSSVSYQMRSLNDSTLVFDNHFRIAAGSPLRGQELLLTIRLPRDRRYRMSRDFAYWLGSEFFVGNNIPEDVADRTFQLRGNKLECIGCPPSTDNDNDDNDNDDFDIDVDSDGSSINIDLGKPDFDTDLNGYGSGRRTFNVDDFNTIEASGAYRIVVRRGDTYQIEAAGEERDISQLRIETVGDGLRIRSIRDGLFGFSGTREPILIRVQMPELIHLDLSGACRADVSGFEGKALQIEQSGASTAKLDVNVPRLELDLSGACNTAVRGKATELDIDGSGVCKIEALSLQTNRASIDLSGASRARVRVAERLQAEVTGSSHVHYAGNPANVQKDESGGSRVRAITSADADEDTATDEE</sequence>
<dbReference type="PANTHER" id="PTHR33885:SF3">
    <property type="entry name" value="PHAGE SHOCK PROTEIN C"/>
    <property type="match status" value="1"/>
</dbReference>